<dbReference type="Proteomes" id="UP000256838">
    <property type="component" value="Unassembled WGS sequence"/>
</dbReference>
<reference evidence="1 2" key="1">
    <citation type="submission" date="2018-08" db="EMBL/GenBank/DDBJ databases">
        <title>Paraburkholderia sp. DHOM06 isolated from forest soil.</title>
        <authorList>
            <person name="Gao Z.-H."/>
            <person name="Qiu L.-H."/>
        </authorList>
    </citation>
    <scope>NUCLEOTIDE SEQUENCE [LARGE SCALE GENOMIC DNA]</scope>
    <source>
        <strain evidence="1 2">DHOM06</strain>
    </source>
</reference>
<dbReference type="EMBL" id="QRGA01000008">
    <property type="protein sequence ID" value="RDU97830.1"/>
    <property type="molecule type" value="Genomic_DNA"/>
</dbReference>
<organism evidence="1 2">
    <name type="scientific">Trinickia dinghuensis</name>
    <dbReference type="NCBI Taxonomy" id="2291023"/>
    <lineage>
        <taxon>Bacteria</taxon>
        <taxon>Pseudomonadati</taxon>
        <taxon>Pseudomonadota</taxon>
        <taxon>Betaproteobacteria</taxon>
        <taxon>Burkholderiales</taxon>
        <taxon>Burkholderiaceae</taxon>
        <taxon>Trinickia</taxon>
    </lineage>
</organism>
<comment type="caution">
    <text evidence="1">The sequence shown here is derived from an EMBL/GenBank/DDBJ whole genome shotgun (WGS) entry which is preliminary data.</text>
</comment>
<evidence type="ECO:0000313" key="1">
    <source>
        <dbReference type="EMBL" id="RDU97830.1"/>
    </source>
</evidence>
<name>A0A3D8JY73_9BURK</name>
<evidence type="ECO:0000313" key="2">
    <source>
        <dbReference type="Proteomes" id="UP000256838"/>
    </source>
</evidence>
<accession>A0A3D8JY73</accession>
<dbReference type="OrthoDB" id="9042330at2"/>
<dbReference type="RefSeq" id="WP_115534357.1">
    <property type="nucleotide sequence ID" value="NZ_QRGA01000008.1"/>
</dbReference>
<dbReference type="InterPro" id="IPR011990">
    <property type="entry name" value="TPR-like_helical_dom_sf"/>
</dbReference>
<gene>
    <name evidence="1" type="ORF">DWV00_14830</name>
</gene>
<protein>
    <submittedName>
        <fullName evidence="1">Uncharacterized protein</fullName>
    </submittedName>
</protein>
<dbReference type="SUPFAM" id="SSF48452">
    <property type="entry name" value="TPR-like"/>
    <property type="match status" value="1"/>
</dbReference>
<keyword evidence="2" id="KW-1185">Reference proteome</keyword>
<proteinExistence type="predicted"/>
<dbReference type="InterPro" id="IPR027417">
    <property type="entry name" value="P-loop_NTPase"/>
</dbReference>
<dbReference type="SUPFAM" id="SSF52540">
    <property type="entry name" value="P-loop containing nucleoside triphosphate hydrolases"/>
    <property type="match status" value="1"/>
</dbReference>
<sequence>MTSDTSSAPLTADTRRQAIDSLRGYDYQIWRSVEAWTKLGAGQLLYLEGAEDFDVVDENGETSTSQIKNSGKNISLGSNDVREAIENFWAHVERNPSRPIRMRFVTRGDVGSEKGDPFQGVKGIDLWRMAAEGDDDAASRVARHLSSTLQPPTLRRFLDSAAATELRSKLFERIDWATKEPSTDSVQLAVERAAIDLGDERDIDHNESLKAVDGLLAHCVETIKHRDVNLRSLTRADLLRVFEAKTSMMLPLTRDLVSLMGRALAAEQGAMPGQLPSVSFSSPAMLGVEPPLPRFCLPRRSLVDAIAQRGGPALIVGSEGRGKTTAASLVAKELGGVDCWVDLSAFDTSVLPSAFDRLLLAIRDLPSRAVVVVDDFPVATTITQAVWTRFSAVAEQCARREQFLILTAKGVHPEAVDPRLRTAGIHIHALPDLSREEIREFVSALGCPSDQSSQFAAAILARSGGGHPKLVHLLGLELQDADWHNTPATVMENPPASIEQARAFARREAASTLPDTDLDLLYSLSLALSSLDREAVLFIGEEFVGLRSPGDALDRLVGRWVETQSSHEYKITALLTQQAKSVWSPKKVAQAHECIFDALVARRSVSMDKAFALFMHAWESGDDRRLSSFLSSLIDEKWVLRGAAADFITPIVFVARGDSANTGVFDAQTIALLRLTQFRIAKQWATTELPRLATEWENSIARIEDSKQRGANQFMWAMSVADSPDQSFGARTVVHALEEINRLESAIPDAPIGEGLTAELCPGGITKDADLIASLFGFNFARCKDVDQLREFIDALEATTPAARDRMLKAFTIPMFSRNHLFVQGPWKNEANREAPRWLLAEETLLRMLSLAGQWNAKAMGVSAARLLSVLYEDHLSRGADALACLRTAIESFGDAPVLIAQEASVYFGRKDFKQALNLWKGSLWRPSSSNADLERDPHVLRKAGYAAGTLGDFGAASEWFEIASRSASESSMPAMTGGALFDAAYCAFKDGARSRVVALIVAGLSAFERDFDPAKQFDLFAAKKLGGHVLRWIVEQLRGKFESEPISEPQIGQCSNPHRNKSIAELPKLPSDMAAAFVIEIASLLRVESDGVNALRSTLSQSRVLAAGFQYWNLRCNELFDRGQFEQLSDGLYGLSEYFWRHRAQQRNEIASLTDALAPFEGEVLDVDRSAPMGMESVFCLALFIRALSGGSVEELAAAWIADLGGLPHGAALLGEAREALRAISVDPVDATKLVMTTDAKQIDRLGAVFRLLMESQRSPETTARCQIRTLNWLSTLPSKVFLDSAFKPLAKVFSSMWREHARTPALLRSPSLSVPLLQEAVREDGNAPQQLGQLLRAASLATGAHLPQPLLDQLNNAATLHRARLPW</sequence>